<evidence type="ECO:0000313" key="4">
    <source>
        <dbReference type="EMBL" id="KAG2441131.1"/>
    </source>
</evidence>
<gene>
    <name evidence="4" type="ORF">HXX76_003983</name>
</gene>
<feature type="compositionally biased region" description="Gly residues" evidence="1">
    <location>
        <begin position="192"/>
        <end position="207"/>
    </location>
</feature>
<feature type="region of interest" description="Disordered" evidence="1">
    <location>
        <begin position="1172"/>
        <end position="1202"/>
    </location>
</feature>
<dbReference type="PANTHER" id="PTHR21818">
    <property type="entry name" value="BC025462 PROTEIN"/>
    <property type="match status" value="1"/>
</dbReference>
<evidence type="ECO:0000256" key="1">
    <source>
        <dbReference type="SAM" id="MobiDB-lite"/>
    </source>
</evidence>
<protein>
    <submittedName>
        <fullName evidence="4">Uncharacterized protein</fullName>
    </submittedName>
</protein>
<evidence type="ECO:0000259" key="2">
    <source>
        <dbReference type="Pfam" id="PF14678"/>
    </source>
</evidence>
<dbReference type="InterPro" id="IPR026171">
    <property type="entry name" value="FANCI"/>
</dbReference>
<dbReference type="Pfam" id="PF14678">
    <property type="entry name" value="FANCI_S4"/>
    <property type="match status" value="1"/>
</dbReference>
<comment type="caution">
    <text evidence="4">The sequence shown here is derived from an EMBL/GenBank/DDBJ whole genome shotgun (WGS) entry which is preliminary data.</text>
</comment>
<dbReference type="Pfam" id="PF14680">
    <property type="entry name" value="FANCI_HD2"/>
    <property type="match status" value="1"/>
</dbReference>
<feature type="domain" description="FANCI solenoid 4" evidence="2">
    <location>
        <begin position="1512"/>
        <end position="1693"/>
    </location>
</feature>
<dbReference type="PANTHER" id="PTHR21818:SF0">
    <property type="entry name" value="FANCONI ANEMIA GROUP I PROTEIN"/>
    <property type="match status" value="1"/>
</dbReference>
<keyword evidence="5" id="KW-1185">Reference proteome</keyword>
<evidence type="ECO:0000259" key="3">
    <source>
        <dbReference type="Pfam" id="PF14680"/>
    </source>
</evidence>
<accession>A0A835W9B2</accession>
<dbReference type="GO" id="GO:0070182">
    <property type="term" value="F:DNA polymerase binding"/>
    <property type="evidence" value="ECO:0007669"/>
    <property type="project" value="TreeGrafter"/>
</dbReference>
<feature type="region of interest" description="Disordered" evidence="1">
    <location>
        <begin position="1620"/>
        <end position="1641"/>
    </location>
</feature>
<dbReference type="InterPro" id="IPR029312">
    <property type="entry name" value="FANCI_HD2"/>
</dbReference>
<feature type="compositionally biased region" description="Gly residues" evidence="1">
    <location>
        <begin position="1620"/>
        <end position="1634"/>
    </location>
</feature>
<feature type="region of interest" description="Disordered" evidence="1">
    <location>
        <begin position="1481"/>
        <end position="1501"/>
    </location>
</feature>
<dbReference type="InterPro" id="IPR029314">
    <property type="entry name" value="FANCI_S4"/>
</dbReference>
<dbReference type="Proteomes" id="UP000650467">
    <property type="component" value="Unassembled WGS sequence"/>
</dbReference>
<feature type="region of interest" description="Disordered" evidence="1">
    <location>
        <begin position="1226"/>
        <end position="1248"/>
    </location>
</feature>
<feature type="compositionally biased region" description="Acidic residues" evidence="1">
    <location>
        <begin position="181"/>
        <end position="190"/>
    </location>
</feature>
<reference evidence="4" key="1">
    <citation type="journal article" date="2020" name="bioRxiv">
        <title>Comparative genomics of Chlamydomonas.</title>
        <authorList>
            <person name="Craig R.J."/>
            <person name="Hasan A.R."/>
            <person name="Ness R.W."/>
            <person name="Keightley P.D."/>
        </authorList>
    </citation>
    <scope>NUCLEOTIDE SEQUENCE</scope>
    <source>
        <strain evidence="4">SAG 7.73</strain>
    </source>
</reference>
<feature type="region of interest" description="Disordered" evidence="1">
    <location>
        <begin position="316"/>
        <end position="344"/>
    </location>
</feature>
<dbReference type="GO" id="GO:0006281">
    <property type="term" value="P:DNA repair"/>
    <property type="evidence" value="ECO:0007669"/>
    <property type="project" value="InterPro"/>
</dbReference>
<feature type="compositionally biased region" description="Gly residues" evidence="1">
    <location>
        <begin position="1184"/>
        <end position="1199"/>
    </location>
</feature>
<feature type="domain" description="FANCI helical" evidence="3">
    <location>
        <begin position="747"/>
        <end position="1002"/>
    </location>
</feature>
<dbReference type="EMBL" id="JAEHOC010000006">
    <property type="protein sequence ID" value="KAG2441131.1"/>
    <property type="molecule type" value="Genomic_DNA"/>
</dbReference>
<organism evidence="4 5">
    <name type="scientific">Chlamydomonas incerta</name>
    <dbReference type="NCBI Taxonomy" id="51695"/>
    <lineage>
        <taxon>Eukaryota</taxon>
        <taxon>Viridiplantae</taxon>
        <taxon>Chlorophyta</taxon>
        <taxon>core chlorophytes</taxon>
        <taxon>Chlorophyceae</taxon>
        <taxon>CS clade</taxon>
        <taxon>Chlamydomonadales</taxon>
        <taxon>Chlamydomonadaceae</taxon>
        <taxon>Chlamydomonas</taxon>
    </lineage>
</organism>
<feature type="region of interest" description="Disordered" evidence="1">
    <location>
        <begin position="1005"/>
        <end position="1035"/>
    </location>
</feature>
<feature type="region of interest" description="Disordered" evidence="1">
    <location>
        <begin position="1686"/>
        <end position="1723"/>
    </location>
</feature>
<proteinExistence type="predicted"/>
<feature type="region of interest" description="Disordered" evidence="1">
    <location>
        <begin position="178"/>
        <end position="214"/>
    </location>
</feature>
<feature type="compositionally biased region" description="Low complexity" evidence="1">
    <location>
        <begin position="327"/>
        <end position="342"/>
    </location>
</feature>
<sequence>MENSVAAEVIAAFQEAGSQAQLGAVAAILVRPGAASQFASYLKSHGATKDAARLVDKCLQALRRGTVVISDASQPGAASHQPPAQDADAEAGEVLQRLRDGAIAALYRAAAGVMGGEGEDAELGGYPNVLLDHLDALGFQPLTLVLSDVCRGVEARSRGAPRLLALLPKAVGLLAAKGAPEDEAEDEAMEDNGGGGGGGGGRRGGAGAPSAAAQHTATALHRLTHAEWAPEHAVAIMEALREVKMTPQQQQAVITKALSVCGACSGSGSGGGGGGDLAALPALLRQLMRLAGPGNRAMVLRGVLNLFERLEAANRRAPAPGPGAGPGPSTSMGPPAAPAATGTGTGAGSGISGALAAVEGTALVTLADAFKYDAALAKDLIKLVESSPAAPSRFCLLLLFTLSQQHKQEGPVRSLLKHLVSAGFQWDATRAGSAWLSGLPALPRPGGQQLRAALLAAVRTSGVGGEVVVPGIVALGAALLGSCPPAEALALVQRNEAAAAAAAAGSSGGGCGAAAAAAAAGGGGGGGVPLPGRGSAGLQSALLGIELLQAAFEAHMEARGPVLRLCQEALGGTAGGGATAATAAGGGGGGEAALAAVLLLGNLVARCPALLYEHMPKLKDALQSFLLLPAPVALGLLLALWPLAAGDPHPHSGGRGPHHHHGRGRADLRDYAVMLLRKVMFAREAASRLVAVRGFLFILLQQLEAAAAAAGGGPGGAGGAAAGQDEDERLEAAAAAAAAAAGPSFSQASASQSCLSQMSALASGGGVSAQHELQGFLRRALGQQAGVRAALYGGLGQVLGADAGSRDIVMELVAPQLQRYLAPPPAMPPLNIRLLVSGGNSADGGGAVALVEPLPALLDAARKLVFLSREPGEGPAWLLQDEEGEQGAGGAIMVDEDEDGGGDAADDASVQALVRGWDSFARRLSRCHAEHFDLNTAAELNPGTPAGAARQLQAMCLLGAIEVVMQELVHVATGPGGSDSAAASGDRLQRLFELHCRVHELAREAKATPAGGGRGKNAAAATDAGGGGGDSAHAGSDGATTAVGVVGPGTAPAAAAGGNAGGGGLKRPRELLCPDLVPADARPPALGWGCLGRLCGGVQRDGLAHDMADEPGAGPSAHTRLARSPLFRAFVLRSCLNRLRAAAGSSSASSAAASSSGGALADALVACAQRRQARRAQRAEERSGAGGGSGGEGSGGASGGALEAPWRKMAQPLVLLCQMLLSTWTGPTKRPPAPRKAGGSGGPQAEAEARAVRREAAAADSLAGLAVGCLRELLGSAAALGGLGLVAWVLRGLPIHCQDTQAQVDESALPPAEVVGARLPHFADMLTALMGAGSFKEATALVEVVVGLARLLPPAAQLGVSEVLWERLHQTEPRVKYAPLVRALISAHVGLRGSEDAAALRAVALSVQAVIGAAGAATQEEPSAPGALHQDTGQFAALEVLQLLGQGLAQAEEALAAATRVATGGEGEAALGGAGAAAGAGGTGAGTGRGGRGGGGGGRPGSGAAASRVLVQLSEAVARRLVRLLDVLNVVVNTRLAFPQVLEAQTEVVIRAFKLLGALAKTYLPAKGAAAATAPAAPPISKTFQDLVAQVHRDLTPSVYTAMHDDVGVGAAGGAAAAGGAEGDEAGGGGGGGASKQSRAKAKRDSKAYSQLVFALEDFEKQLLALDKVFKSSGINLMKGAKRSTNRDFQFNSGGGGGGGGRRGDAAAAGGAGGDQADRYEGA</sequence>
<name>A0A835W9B2_CHLIN</name>
<dbReference type="OrthoDB" id="195089at2759"/>
<evidence type="ECO:0000313" key="5">
    <source>
        <dbReference type="Proteomes" id="UP000650467"/>
    </source>
</evidence>